<evidence type="ECO:0000256" key="1">
    <source>
        <dbReference type="SAM" id="Phobius"/>
    </source>
</evidence>
<dbReference type="AlphaFoldDB" id="A0A439CQA4"/>
<dbReference type="EMBL" id="RYZI01000588">
    <property type="protein sequence ID" value="RWA04327.1"/>
    <property type="molecule type" value="Genomic_DNA"/>
</dbReference>
<organism evidence="2 3">
    <name type="scientific">Xylaria grammica</name>
    <dbReference type="NCBI Taxonomy" id="363999"/>
    <lineage>
        <taxon>Eukaryota</taxon>
        <taxon>Fungi</taxon>
        <taxon>Dikarya</taxon>
        <taxon>Ascomycota</taxon>
        <taxon>Pezizomycotina</taxon>
        <taxon>Sordariomycetes</taxon>
        <taxon>Xylariomycetidae</taxon>
        <taxon>Xylariales</taxon>
        <taxon>Xylariaceae</taxon>
        <taxon>Xylaria</taxon>
    </lineage>
</organism>
<keyword evidence="3" id="KW-1185">Reference proteome</keyword>
<evidence type="ECO:0000313" key="2">
    <source>
        <dbReference type="EMBL" id="RWA04327.1"/>
    </source>
</evidence>
<evidence type="ECO:0000313" key="3">
    <source>
        <dbReference type="Proteomes" id="UP000286045"/>
    </source>
</evidence>
<protein>
    <submittedName>
        <fullName evidence="2">Uncharacterized protein</fullName>
    </submittedName>
</protein>
<accession>A0A439CQA4</accession>
<sequence length="185" mass="19825">GTLTEATAAFSSDGQTQFCAGPAKTTTDFCAESIAQNDAEEASGTPVFVRVDCASRTALPGEVQHPLFRFADVALSPSRLEQTLRAWGLSSLPFFLPLLGTALVSRLPLPRPLPATLSPKSQADPLPIATEHKPEDGFLWSSFGVDARRLLVTIWKFVEVVNLSHVTLALGLVLLLVRGLVFLLG</sequence>
<feature type="transmembrane region" description="Helical" evidence="1">
    <location>
        <begin position="163"/>
        <end position="184"/>
    </location>
</feature>
<keyword evidence="1" id="KW-1133">Transmembrane helix</keyword>
<proteinExistence type="predicted"/>
<comment type="caution">
    <text evidence="2">The sequence shown here is derived from an EMBL/GenBank/DDBJ whole genome shotgun (WGS) entry which is preliminary data.</text>
</comment>
<name>A0A439CQA4_9PEZI</name>
<keyword evidence="1" id="KW-0812">Transmembrane</keyword>
<keyword evidence="1" id="KW-0472">Membrane</keyword>
<dbReference type="Proteomes" id="UP000286045">
    <property type="component" value="Unassembled WGS sequence"/>
</dbReference>
<gene>
    <name evidence="2" type="ORF">EKO27_g10779</name>
</gene>
<reference evidence="2 3" key="1">
    <citation type="submission" date="2018-12" db="EMBL/GenBank/DDBJ databases">
        <title>Draft genome sequence of Xylaria grammica IHI A82.</title>
        <authorList>
            <person name="Buettner E."/>
            <person name="Kellner H."/>
        </authorList>
    </citation>
    <scope>NUCLEOTIDE SEQUENCE [LARGE SCALE GENOMIC DNA]</scope>
    <source>
        <strain evidence="2 3">IHI A82</strain>
    </source>
</reference>
<feature type="non-terminal residue" evidence="2">
    <location>
        <position position="1"/>
    </location>
</feature>